<dbReference type="KEGG" id="sted:SPTER_10830"/>
<dbReference type="RefSeq" id="WP_144349380.1">
    <property type="nucleotide sequence ID" value="NZ_CP036259.1"/>
</dbReference>
<sequence length="261" mass="28830">MQQWLSTLIKDYVSEYSRRNACKSEWQEPLVGFVNAADERFAGLKESVSATHALPGDLLPDARTVIVYFIPFVEPIVVSNIQGEACSYEWAAAYIETNKLIFDLNTYLRGQLNRQGYASCIIPATHNFDKVKLISDWSHRHIANLAGLGTFGLNNMLITEKGCCGRVGSLITNAAVEPTPPLDQENCLYKHGGLCQKCIGQCPEQALTLAGFDRHKCYSAKCLENAKIYSELGVADACGKCLVNVPCSKRNPARDSRGRFS</sequence>
<evidence type="ECO:0000313" key="3">
    <source>
        <dbReference type="Proteomes" id="UP000320776"/>
    </source>
</evidence>
<dbReference type="PROSITE" id="PS51379">
    <property type="entry name" value="4FE4S_FER_2"/>
    <property type="match status" value="1"/>
</dbReference>
<accession>A0A517DQZ3</accession>
<gene>
    <name evidence="2" type="primary">queG_3</name>
    <name evidence="2" type="ORF">SPTER_10830</name>
</gene>
<protein>
    <submittedName>
        <fullName evidence="2">Epoxyqueuosine reductase</fullName>
        <ecNumber evidence="2">1.17.99.6</ecNumber>
    </submittedName>
</protein>
<evidence type="ECO:0000259" key="1">
    <source>
        <dbReference type="PROSITE" id="PS51379"/>
    </source>
</evidence>
<keyword evidence="2" id="KW-0560">Oxidoreductase</keyword>
<dbReference type="EMBL" id="CP036259">
    <property type="protein sequence ID" value="QDR79784.1"/>
    <property type="molecule type" value="Genomic_DNA"/>
</dbReference>
<dbReference type="AlphaFoldDB" id="A0A517DQZ3"/>
<keyword evidence="3" id="KW-1185">Reference proteome</keyword>
<dbReference type="OrthoDB" id="9784571at2"/>
<dbReference type="PANTHER" id="PTHR42827">
    <property type="entry name" value="IRON-SULFUR CLUSTER-BINDING PROTEIN-RELATED"/>
    <property type="match status" value="1"/>
</dbReference>
<name>A0A517DQZ3_9FIRM</name>
<dbReference type="GO" id="GO:0052693">
    <property type="term" value="F:epoxyqueuosine reductase activity"/>
    <property type="evidence" value="ECO:0007669"/>
    <property type="project" value="UniProtKB-EC"/>
</dbReference>
<dbReference type="Proteomes" id="UP000320776">
    <property type="component" value="Chromosome"/>
</dbReference>
<organism evidence="2 3">
    <name type="scientific">Sporomusa termitida</name>
    <dbReference type="NCBI Taxonomy" id="2377"/>
    <lineage>
        <taxon>Bacteria</taxon>
        <taxon>Bacillati</taxon>
        <taxon>Bacillota</taxon>
        <taxon>Negativicutes</taxon>
        <taxon>Selenomonadales</taxon>
        <taxon>Sporomusaceae</taxon>
        <taxon>Sporomusa</taxon>
    </lineage>
</organism>
<reference evidence="2 3" key="1">
    <citation type="submission" date="2019-02" db="EMBL/GenBank/DDBJ databases">
        <title>Closed genome of Sporomusa termitida DSM 4440.</title>
        <authorList>
            <person name="Poehlein A."/>
            <person name="Daniel R."/>
        </authorList>
    </citation>
    <scope>NUCLEOTIDE SEQUENCE [LARGE SCALE GENOMIC DNA]</scope>
    <source>
        <strain evidence="2 3">DSM 4440</strain>
    </source>
</reference>
<proteinExistence type="predicted"/>
<feature type="domain" description="4Fe-4S ferredoxin-type" evidence="1">
    <location>
        <begin position="178"/>
        <end position="212"/>
    </location>
</feature>
<dbReference type="PANTHER" id="PTHR42827:SF1">
    <property type="entry name" value="IRON-SULFUR CLUSTER-BINDING PROTEIN"/>
    <property type="match status" value="1"/>
</dbReference>
<dbReference type="EC" id="1.17.99.6" evidence="2"/>
<dbReference type="InterPro" id="IPR017896">
    <property type="entry name" value="4Fe4S_Fe-S-bd"/>
</dbReference>
<evidence type="ECO:0000313" key="2">
    <source>
        <dbReference type="EMBL" id="QDR79784.1"/>
    </source>
</evidence>